<evidence type="ECO:0000256" key="1">
    <source>
        <dbReference type="ARBA" id="ARBA00022737"/>
    </source>
</evidence>
<reference evidence="6 7" key="1">
    <citation type="journal article" date="2021" name="Commun. Biol.">
        <title>The genome of Shorea leprosula (Dipterocarpaceae) highlights the ecological relevance of drought in aseasonal tropical rainforests.</title>
        <authorList>
            <person name="Ng K.K.S."/>
            <person name="Kobayashi M.J."/>
            <person name="Fawcett J.A."/>
            <person name="Hatakeyama M."/>
            <person name="Paape T."/>
            <person name="Ng C.H."/>
            <person name="Ang C.C."/>
            <person name="Tnah L.H."/>
            <person name="Lee C.T."/>
            <person name="Nishiyama T."/>
            <person name="Sese J."/>
            <person name="O'Brien M.J."/>
            <person name="Copetti D."/>
            <person name="Mohd Noor M.I."/>
            <person name="Ong R.C."/>
            <person name="Putra M."/>
            <person name="Sireger I.Z."/>
            <person name="Indrioko S."/>
            <person name="Kosugi Y."/>
            <person name="Izuno A."/>
            <person name="Isagi Y."/>
            <person name="Lee S.L."/>
            <person name="Shimizu K.K."/>
        </authorList>
    </citation>
    <scope>NUCLEOTIDE SEQUENCE [LARGE SCALE GENOMIC DNA]</scope>
    <source>
        <strain evidence="6">214</strain>
    </source>
</reference>
<organism evidence="6 7">
    <name type="scientific">Rubroshorea leprosula</name>
    <dbReference type="NCBI Taxonomy" id="152421"/>
    <lineage>
        <taxon>Eukaryota</taxon>
        <taxon>Viridiplantae</taxon>
        <taxon>Streptophyta</taxon>
        <taxon>Embryophyta</taxon>
        <taxon>Tracheophyta</taxon>
        <taxon>Spermatophyta</taxon>
        <taxon>Magnoliopsida</taxon>
        <taxon>eudicotyledons</taxon>
        <taxon>Gunneridae</taxon>
        <taxon>Pentapetalae</taxon>
        <taxon>rosids</taxon>
        <taxon>malvids</taxon>
        <taxon>Malvales</taxon>
        <taxon>Dipterocarpaceae</taxon>
        <taxon>Rubroshorea</taxon>
    </lineage>
</organism>
<dbReference type="Gene3D" id="1.10.10.10">
    <property type="entry name" value="Winged helix-like DNA-binding domain superfamily/Winged helix DNA-binding domain"/>
    <property type="match status" value="1"/>
</dbReference>
<feature type="domain" description="Disease resistance protein winged helix" evidence="4">
    <location>
        <begin position="365"/>
        <end position="433"/>
    </location>
</feature>
<dbReference type="Gene3D" id="3.80.10.10">
    <property type="entry name" value="Ribonuclease Inhibitor"/>
    <property type="match status" value="1"/>
</dbReference>
<accession>A0AAV5HKF6</accession>
<evidence type="ECO:0000259" key="3">
    <source>
        <dbReference type="Pfam" id="PF00931"/>
    </source>
</evidence>
<dbReference type="SUPFAM" id="SSF52540">
    <property type="entry name" value="P-loop containing nucleoside triphosphate hydrolases"/>
    <property type="match status" value="1"/>
</dbReference>
<dbReference type="InterPro" id="IPR027417">
    <property type="entry name" value="P-loop_NTPase"/>
</dbReference>
<dbReference type="Proteomes" id="UP001054252">
    <property type="component" value="Unassembled WGS sequence"/>
</dbReference>
<keyword evidence="1" id="KW-0677">Repeat</keyword>
<evidence type="ECO:0000313" key="7">
    <source>
        <dbReference type="Proteomes" id="UP001054252"/>
    </source>
</evidence>
<sequence>MEDVLDEWNTASLMLQKDEADQNSFFPLKGKVCRPFNPCFSLGQVVQHRGSALKIKDISERLSEIDEEKNKYGFAYREDTQSRREETTSYTELSKLHGRDKDRKDLVSSLLCGSSDRGPGESDAKTIFVLGMGGVGKTALAQLVFSDGEVMEHFDRRIWVCVSEVFDGNRVAKEIIVSLESLDHVSARDLDSVSLQILVEKICKSIQRKKVLLVLDDVWTDTSRSWESLNEAFKHAAPESRILVTTRKETVVGTMKSFCVFNLKQLNKEDCWKILSQEAFVGRTEEQCKSLEDMGRKIAEKCRGLPLAAKALGSMLRFRETIEEWGDILNSEVWNLGLGEVFAALLLSYYDLPSAEKQCFLYCSIFPKDFEIKKDDLIHQWMSQGYLSSSENMEIIGVGYFQCLVARSFFQDLEKQEDGSITCKIHDIVVDFARHLMGKELEFKELHTADNLTVQLSPEETRHLSVTLAANTRFPISILGAAKLHSLNIFKVDDEEEEETAQYLSNLLIQAKHLRLLNFHGGTGNIGRFPKEIGKLMHLRLIDLSDSKLKRLPEAMCKLCNLQSLYLRRCYYLEKLPDKMEKLISLRYLDTTECCMTCYPKGIGRLTSLRELKGIVLRCDRNDNEEFCLGDLENLDDLRVLMLIVVGDEIDANEASRANLHSKAHLNDLEVGTWEDGVDSVREHAVINALNPAPRTNARFVRKRIQLLNKIRAHFQAVRARVRQR</sequence>
<dbReference type="Pfam" id="PF00931">
    <property type="entry name" value="NB-ARC"/>
    <property type="match status" value="1"/>
</dbReference>
<dbReference type="Gene3D" id="1.10.8.430">
    <property type="entry name" value="Helical domain of apoptotic protease-activating factors"/>
    <property type="match status" value="1"/>
</dbReference>
<dbReference type="GO" id="GO:0006952">
    <property type="term" value="P:defense response"/>
    <property type="evidence" value="ECO:0007669"/>
    <property type="project" value="UniProtKB-KW"/>
</dbReference>
<dbReference type="PANTHER" id="PTHR36766:SF45">
    <property type="entry name" value="NB-ARC DOMAIN-CONTAINING PROTEIN"/>
    <property type="match status" value="1"/>
</dbReference>
<dbReference type="AlphaFoldDB" id="A0AAV5HKF6"/>
<comment type="caution">
    <text evidence="6">The sequence shown here is derived from an EMBL/GenBank/DDBJ whole genome shotgun (WGS) entry which is preliminary data.</text>
</comment>
<dbReference type="InterPro" id="IPR058922">
    <property type="entry name" value="WHD_DRP"/>
</dbReference>
<dbReference type="InterPro" id="IPR002182">
    <property type="entry name" value="NB-ARC"/>
</dbReference>
<dbReference type="Pfam" id="PF23559">
    <property type="entry name" value="WHD_DRP"/>
    <property type="match status" value="1"/>
</dbReference>
<feature type="domain" description="Disease resistance R13L4/SHOC-2-like LRR" evidence="5">
    <location>
        <begin position="508"/>
        <end position="672"/>
    </location>
</feature>
<dbReference type="InterPro" id="IPR036388">
    <property type="entry name" value="WH-like_DNA-bd_sf"/>
</dbReference>
<dbReference type="PRINTS" id="PR00364">
    <property type="entry name" value="DISEASERSIST"/>
</dbReference>
<protein>
    <recommendedName>
        <fullName evidence="8">NB-ARC domain-containing protein</fullName>
    </recommendedName>
</protein>
<keyword evidence="2" id="KW-0611">Plant defense</keyword>
<dbReference type="GO" id="GO:0043531">
    <property type="term" value="F:ADP binding"/>
    <property type="evidence" value="ECO:0007669"/>
    <property type="project" value="InterPro"/>
</dbReference>
<dbReference type="PANTHER" id="PTHR36766">
    <property type="entry name" value="PLANT BROAD-SPECTRUM MILDEW RESISTANCE PROTEIN RPW8"/>
    <property type="match status" value="1"/>
</dbReference>
<dbReference type="Pfam" id="PF23598">
    <property type="entry name" value="LRR_14"/>
    <property type="match status" value="1"/>
</dbReference>
<feature type="domain" description="NB-ARC" evidence="3">
    <location>
        <begin position="122"/>
        <end position="282"/>
    </location>
</feature>
<evidence type="ECO:0000313" key="6">
    <source>
        <dbReference type="EMBL" id="GKU86389.1"/>
    </source>
</evidence>
<dbReference type="InterPro" id="IPR055414">
    <property type="entry name" value="LRR_R13L4/SHOC2-like"/>
</dbReference>
<name>A0AAV5HKF6_9ROSI</name>
<dbReference type="Gene3D" id="3.40.50.300">
    <property type="entry name" value="P-loop containing nucleotide triphosphate hydrolases"/>
    <property type="match status" value="1"/>
</dbReference>
<dbReference type="FunFam" id="1.10.10.10:FF:000322">
    <property type="entry name" value="Probable disease resistance protein At1g63360"/>
    <property type="match status" value="1"/>
</dbReference>
<evidence type="ECO:0008006" key="8">
    <source>
        <dbReference type="Google" id="ProtNLM"/>
    </source>
</evidence>
<gene>
    <name evidence="6" type="ORF">SLEP1_g922</name>
</gene>
<keyword evidence="7" id="KW-1185">Reference proteome</keyword>
<dbReference type="EMBL" id="BPVZ01000001">
    <property type="protein sequence ID" value="GKU86389.1"/>
    <property type="molecule type" value="Genomic_DNA"/>
</dbReference>
<evidence type="ECO:0000259" key="5">
    <source>
        <dbReference type="Pfam" id="PF23598"/>
    </source>
</evidence>
<dbReference type="InterPro" id="IPR032675">
    <property type="entry name" value="LRR_dom_sf"/>
</dbReference>
<evidence type="ECO:0000259" key="4">
    <source>
        <dbReference type="Pfam" id="PF23559"/>
    </source>
</evidence>
<dbReference type="InterPro" id="IPR042197">
    <property type="entry name" value="Apaf_helical"/>
</dbReference>
<dbReference type="SUPFAM" id="SSF52058">
    <property type="entry name" value="L domain-like"/>
    <property type="match status" value="1"/>
</dbReference>
<evidence type="ECO:0000256" key="2">
    <source>
        <dbReference type="ARBA" id="ARBA00022821"/>
    </source>
</evidence>
<proteinExistence type="predicted"/>